<dbReference type="EMBL" id="FPAV01000003">
    <property type="protein sequence ID" value="SFT70728.1"/>
    <property type="molecule type" value="Genomic_DNA"/>
</dbReference>
<keyword evidence="3" id="KW-0238">DNA-binding</keyword>
<dbReference type="AlphaFoldDB" id="A0AAX2EQY4"/>
<evidence type="ECO:0000259" key="2">
    <source>
        <dbReference type="Pfam" id="PF12793"/>
    </source>
</evidence>
<protein>
    <submittedName>
        <fullName evidence="3">DNA-binding transcriptional regulator SgrR of sgrS sRNA, contains a MarR-type HTH domain and a solute-binding domain</fullName>
    </submittedName>
</protein>
<dbReference type="Pfam" id="PF00496">
    <property type="entry name" value="SBP_bac_5"/>
    <property type="match status" value="1"/>
</dbReference>
<comment type="caution">
    <text evidence="3">The sequence shown here is derived from an EMBL/GenBank/DDBJ whole genome shotgun (WGS) entry which is preliminary data.</text>
</comment>
<dbReference type="PANTHER" id="PTHR30290">
    <property type="entry name" value="PERIPLASMIC BINDING COMPONENT OF ABC TRANSPORTER"/>
    <property type="match status" value="1"/>
</dbReference>
<evidence type="ECO:0000313" key="3">
    <source>
        <dbReference type="EMBL" id="SFR08093.1"/>
    </source>
</evidence>
<dbReference type="InterPro" id="IPR039424">
    <property type="entry name" value="SBP_5"/>
</dbReference>
<dbReference type="Pfam" id="PF12793">
    <property type="entry name" value="SgrR_N"/>
    <property type="match status" value="1"/>
</dbReference>
<dbReference type="EMBL" id="FOYJ01000003">
    <property type="protein sequence ID" value="SFR08093.1"/>
    <property type="molecule type" value="Genomic_DNA"/>
</dbReference>
<dbReference type="InterPro" id="IPR000914">
    <property type="entry name" value="SBP_5_dom"/>
</dbReference>
<dbReference type="PANTHER" id="PTHR30290:SF19">
    <property type="entry name" value="ABC TRANSPORTER PERIPLASMIC BINDING PROTEIN"/>
    <property type="match status" value="1"/>
</dbReference>
<reference evidence="5 6" key="1">
    <citation type="submission" date="2016-10" db="EMBL/GenBank/DDBJ databases">
        <authorList>
            <person name="Varghese N."/>
            <person name="Submissions S."/>
        </authorList>
    </citation>
    <scope>NUCLEOTIDE SEQUENCE [LARGE SCALE GENOMIC DNA]</scope>
    <source>
        <strain evidence="4 5">NFIX06</strain>
        <strain evidence="3 6">NFIX08</strain>
    </source>
</reference>
<dbReference type="GO" id="GO:1904680">
    <property type="term" value="F:peptide transmembrane transporter activity"/>
    <property type="evidence" value="ECO:0007669"/>
    <property type="project" value="TreeGrafter"/>
</dbReference>
<dbReference type="InterPro" id="IPR025370">
    <property type="entry name" value="SgrR_HTH_N"/>
</dbReference>
<dbReference type="RefSeq" id="WP_072439192.1">
    <property type="nucleotide sequence ID" value="NZ_FONC01000002.1"/>
</dbReference>
<feature type="domain" description="Transcriptional regulator SgrR N-terminal HTH" evidence="2">
    <location>
        <begin position="13"/>
        <end position="87"/>
    </location>
</feature>
<dbReference type="GO" id="GO:0015833">
    <property type="term" value="P:peptide transport"/>
    <property type="evidence" value="ECO:0007669"/>
    <property type="project" value="TreeGrafter"/>
</dbReference>
<proteinExistence type="predicted"/>
<evidence type="ECO:0000313" key="5">
    <source>
        <dbReference type="Proteomes" id="UP000198760"/>
    </source>
</evidence>
<keyword evidence="5" id="KW-1185">Reference proteome</keyword>
<name>A0AAX2EQY4_9ENTR</name>
<dbReference type="SUPFAM" id="SSF53850">
    <property type="entry name" value="Periplasmic binding protein-like II"/>
    <property type="match status" value="1"/>
</dbReference>
<dbReference type="GO" id="GO:0003677">
    <property type="term" value="F:DNA binding"/>
    <property type="evidence" value="ECO:0007669"/>
    <property type="project" value="UniProtKB-KW"/>
</dbReference>
<accession>A0AAX2EQY4</accession>
<evidence type="ECO:0000313" key="6">
    <source>
        <dbReference type="Proteomes" id="UP000199173"/>
    </source>
</evidence>
<organism evidence="3 6">
    <name type="scientific">Kosakonia radicincitans</name>
    <dbReference type="NCBI Taxonomy" id="283686"/>
    <lineage>
        <taxon>Bacteria</taxon>
        <taxon>Pseudomonadati</taxon>
        <taxon>Pseudomonadota</taxon>
        <taxon>Gammaproteobacteria</taxon>
        <taxon>Enterobacterales</taxon>
        <taxon>Enterobacteriaceae</taxon>
        <taxon>Kosakonia</taxon>
    </lineage>
</organism>
<dbReference type="Proteomes" id="UP000199173">
    <property type="component" value="Unassembled WGS sequence"/>
</dbReference>
<feature type="domain" description="Solute-binding protein family 5" evidence="1">
    <location>
        <begin position="154"/>
        <end position="285"/>
    </location>
</feature>
<dbReference type="Proteomes" id="UP000198760">
    <property type="component" value="Unassembled WGS sequence"/>
</dbReference>
<evidence type="ECO:0000259" key="1">
    <source>
        <dbReference type="Pfam" id="PF00496"/>
    </source>
</evidence>
<dbReference type="Gene3D" id="3.40.190.10">
    <property type="entry name" value="Periplasmic binding protein-like II"/>
    <property type="match status" value="1"/>
</dbReference>
<evidence type="ECO:0000313" key="4">
    <source>
        <dbReference type="EMBL" id="SFT70728.1"/>
    </source>
</evidence>
<gene>
    <name evidence="4" type="ORF">SAMN03159428_01765</name>
    <name evidence="3" type="ORF">SAMN03159514_01771</name>
</gene>
<sequence>MIFNSAAKKSGLLRRYNRLLNKYSTYPNELSLAQIAETLACTSRYARSLLNEMQEEGWLAWSSRPGRGALGVLQCRMTTAAMETLIAGEYPAAETKNAPATVGTQASEDGYRYVISFYRPLLTPVPSVHVDRAGRHVLQMVHDGLMRHLPEQLEPVPGLAHTVRVSDDGLCWRFMLRRGLVWHNGEPVAPEQLLAALQRYVGGPGLPHVVSATLRGHVLTLTLRQPDIMLPWRLANPVYALPHPENGSIGLGPFRVSEHTNTRLVLARAANWHGETPQAAEVTFNTPLNSLPLPFEVHLDTPRSLLTPDAVTCKQSADAFYYLFFNMLRARLSPEQQKTIRVLTRSISAAFIKNEKNAAPLPEWMREEEESYVETTLPATLNLIYFRSPKMTKLVGALEKSLSYRGCRLNVTPVNVTHWLLQDNIWEEQDICFAFMRFGHYPEFSMEERFRHSVIWRWFWGTEQWQRATSTLDKINAGAATAYQQRIQRLLRFMIHRGLIVPQFLQRYRLMAPTSIQGIRCYSQCWPDFTRLWTDEPDTEEGVVADASR</sequence>